<accession>A0A178ID18</accession>
<comment type="caution">
    <text evidence="5">The sequence shown here is derived from an EMBL/GenBank/DDBJ whole genome shotgun (WGS) entry which is preliminary data.</text>
</comment>
<dbReference type="PROSITE" id="PS00041">
    <property type="entry name" value="HTH_ARAC_FAMILY_1"/>
    <property type="match status" value="1"/>
</dbReference>
<dbReference type="STRING" id="1184151.AW736_19800"/>
<dbReference type="GO" id="GO:0043565">
    <property type="term" value="F:sequence-specific DNA binding"/>
    <property type="evidence" value="ECO:0007669"/>
    <property type="project" value="InterPro"/>
</dbReference>
<dbReference type="InterPro" id="IPR009057">
    <property type="entry name" value="Homeodomain-like_sf"/>
</dbReference>
<dbReference type="GO" id="GO:0003700">
    <property type="term" value="F:DNA-binding transcription factor activity"/>
    <property type="evidence" value="ECO:0007669"/>
    <property type="project" value="InterPro"/>
</dbReference>
<evidence type="ECO:0000256" key="3">
    <source>
        <dbReference type="ARBA" id="ARBA00023163"/>
    </source>
</evidence>
<dbReference type="InterPro" id="IPR050204">
    <property type="entry name" value="AraC_XylS_family_regulators"/>
</dbReference>
<protein>
    <recommendedName>
        <fullName evidence="4">HTH araC/xylS-type domain-containing protein</fullName>
    </recommendedName>
</protein>
<evidence type="ECO:0000313" key="5">
    <source>
        <dbReference type="EMBL" id="OAM87912.1"/>
    </source>
</evidence>
<dbReference type="Proteomes" id="UP000078486">
    <property type="component" value="Unassembled WGS sequence"/>
</dbReference>
<evidence type="ECO:0000256" key="1">
    <source>
        <dbReference type="ARBA" id="ARBA00023015"/>
    </source>
</evidence>
<keyword evidence="2" id="KW-0238">DNA-binding</keyword>
<proteinExistence type="predicted"/>
<gene>
    <name evidence="5" type="ORF">AW736_19800</name>
</gene>
<evidence type="ECO:0000259" key="4">
    <source>
        <dbReference type="PROSITE" id="PS01124"/>
    </source>
</evidence>
<dbReference type="SUPFAM" id="SSF46689">
    <property type="entry name" value="Homeodomain-like"/>
    <property type="match status" value="2"/>
</dbReference>
<evidence type="ECO:0000256" key="2">
    <source>
        <dbReference type="ARBA" id="ARBA00023125"/>
    </source>
</evidence>
<dbReference type="Gene3D" id="1.10.10.60">
    <property type="entry name" value="Homeodomain-like"/>
    <property type="match status" value="1"/>
</dbReference>
<keyword evidence="3" id="KW-0804">Transcription</keyword>
<dbReference type="EMBL" id="LRRQ01000153">
    <property type="protein sequence ID" value="OAM87912.1"/>
    <property type="molecule type" value="Genomic_DNA"/>
</dbReference>
<dbReference type="PANTHER" id="PTHR46796">
    <property type="entry name" value="HTH-TYPE TRANSCRIPTIONAL ACTIVATOR RHAS-RELATED"/>
    <property type="match status" value="1"/>
</dbReference>
<dbReference type="InterPro" id="IPR018060">
    <property type="entry name" value="HTH_AraC"/>
</dbReference>
<dbReference type="SMART" id="SM00342">
    <property type="entry name" value="HTH_ARAC"/>
    <property type="match status" value="1"/>
</dbReference>
<reference evidence="5 6" key="1">
    <citation type="submission" date="2016-01" db="EMBL/GenBank/DDBJ databases">
        <title>High potential of lignocellulose degradation of a new Verrucomicrobia species.</title>
        <authorList>
            <person name="Wang Y."/>
            <person name="Shi Y."/>
            <person name="Qiu Z."/>
            <person name="Liu S."/>
            <person name="Yang H."/>
        </authorList>
    </citation>
    <scope>NUCLEOTIDE SEQUENCE [LARGE SCALE GENOMIC DNA]</scope>
    <source>
        <strain evidence="5 6">TSB47</strain>
    </source>
</reference>
<dbReference type="InterPro" id="IPR018062">
    <property type="entry name" value="HTH_AraC-typ_CS"/>
</dbReference>
<evidence type="ECO:0000313" key="6">
    <source>
        <dbReference type="Proteomes" id="UP000078486"/>
    </source>
</evidence>
<sequence>MPEMKSEARIDWRNEKSGERGTFTVRGQNVIFIHKQASYALHWKQEALMLCFCAEDEAQPPAKKKPLDKVRHSPLWELARHDCIIMNVIRFLVESGHHTQPACHVSCFGHFCSALGFLLLDALTRGKEKKTAPATMNPERLQHVLDHIDKNLHGKIAVKTLADIACLSRTHFKLLFKASTGMPARDHIFRERIRRAQALLRQGGMRISEVAALSGFCDQSHLDRCFRRFCQCSPRDFAQKYPIITKKSPGIQSKSGKTGHNGGTL</sequence>
<organism evidence="5 6">
    <name type="scientific">Termitidicoccus mucosus</name>
    <dbReference type="NCBI Taxonomy" id="1184151"/>
    <lineage>
        <taxon>Bacteria</taxon>
        <taxon>Pseudomonadati</taxon>
        <taxon>Verrucomicrobiota</taxon>
        <taxon>Opitutia</taxon>
        <taxon>Opitutales</taxon>
        <taxon>Opitutaceae</taxon>
        <taxon>Termitidicoccus</taxon>
    </lineage>
</organism>
<dbReference type="PROSITE" id="PS01124">
    <property type="entry name" value="HTH_ARAC_FAMILY_2"/>
    <property type="match status" value="1"/>
</dbReference>
<keyword evidence="1" id="KW-0805">Transcription regulation</keyword>
<dbReference type="Pfam" id="PF12833">
    <property type="entry name" value="HTH_18"/>
    <property type="match status" value="1"/>
</dbReference>
<keyword evidence="6" id="KW-1185">Reference proteome</keyword>
<feature type="domain" description="HTH araC/xylS-type" evidence="4">
    <location>
        <begin position="142"/>
        <end position="240"/>
    </location>
</feature>
<dbReference type="AlphaFoldDB" id="A0A178ID18"/>
<name>A0A178ID18_9BACT</name>